<sequence length="694" mass="80111">MKQRTDAVFTYDNPAYFNNREISWLRFNQRVLEEALNRNNPILERLKFISIFSSNLDEFFMIRVAGLMDQVKANFNKPDNKSGLTASEQLTAVSKETHRLVQVQNQIYQEQVHALAQAKIQIKAIEGLTIEELNWLADYFTERIFPILTPIAIHMYQPFPLLANKSLNMIVRLCSLTDKSEKTALIQVPELIKRTIQIKHTDQYILLEEVIIYYLNLLFPNDEVISTTVFRITRNADMTIHEEDVRDLLKAIESELHKREWGAVVRLEIDQHYSDFNVVQFLAKMYDIHDADLYFLPGPLDFTFLNAFYSQIKACYPELAYHPVQPQYTHELNKDQSIFMQVKSHDVLLHHPYDSFETTIKLLTEAAHDPDVLAIKQTLYRASKYSPIIKCLETAALAGKQVTVLVELKARFDEENNVHWAKKLERAGCHVIYGISGLKTHSKICLIVRRGEQSVERYLHLSTGNYNEQTATLYTDLALITTRDALVDDATHFFNFLCGATEIPKLNGLSIAPHNLKNTFLSLIDREILNQKQFGTGRIIAKMNALTDKTIIMKLYQASQTGVSIDLIVRGICCLKPGIPGVSDQIRVHSIVGRFLEHSRIYYFYNNGDDQYYLSSADWMTRNLERRIELMFPILQANHQQRIYEILQLSITDNTNRRIQLSDGTYQLVVPNQNDPIINSQSIFQQLAESSSYN</sequence>
<name>K0IWL6_AMPXN</name>
<dbReference type="Gene3D" id="3.30.870.10">
    <property type="entry name" value="Endonuclease Chain A"/>
    <property type="match status" value="2"/>
</dbReference>
<protein>
    <recommendedName>
        <fullName evidence="6 7">Polyphosphate kinase</fullName>
        <ecNumber evidence="6 7">2.7.4.1</ecNumber>
    </recommendedName>
    <alternativeName>
        <fullName evidence="6">ATP-polyphosphate phosphotransferase</fullName>
    </alternativeName>
    <alternativeName>
        <fullName evidence="6">Polyphosphoric acid kinase</fullName>
    </alternativeName>
</protein>
<keyword evidence="4 6" id="KW-0418">Kinase</keyword>
<reference evidence="12 13" key="1">
    <citation type="submission" date="2011-01" db="EMBL/GenBank/DDBJ databases">
        <title>Whole genome sequence of Amphibacillus xylinus NBRC 15112.</title>
        <authorList>
            <person name="Nakazawa H."/>
            <person name="Katano Y."/>
            <person name="Nakamura S."/>
            <person name="Sasagawa M."/>
            <person name="Fukada J."/>
            <person name="Arai T."/>
            <person name="Sasakura N."/>
            <person name="Mochizuki D."/>
            <person name="Hosoyama A."/>
            <person name="Harada K."/>
            <person name="Horikawa H."/>
            <person name="Kato Y."/>
            <person name="Harada T."/>
            <person name="Sasaki K."/>
            <person name="Sekiguchi M."/>
            <person name="Hodoyama M."/>
            <person name="Nishiko R."/>
            <person name="Narita H."/>
            <person name="Hanamaki A."/>
            <person name="Hata C."/>
            <person name="Konno Y."/>
            <person name="Niimura Y."/>
            <person name="Yamazaki S."/>
            <person name="Fujita N."/>
        </authorList>
    </citation>
    <scope>NUCLEOTIDE SEQUENCE [LARGE SCALE GENOMIC DNA]</scope>
    <source>
        <strain evidence="13">ATCC 51415 / DSM 6626 / JCM 7361 / LMG 17667 / NBRC 15112 / Ep01</strain>
    </source>
</reference>
<dbReference type="CDD" id="cd09168">
    <property type="entry name" value="PLDc_PaPPK1_C2_like"/>
    <property type="match status" value="1"/>
</dbReference>
<dbReference type="InterPro" id="IPR041108">
    <property type="entry name" value="PP_kinase_C_1"/>
</dbReference>
<evidence type="ECO:0000259" key="8">
    <source>
        <dbReference type="Pfam" id="PF02503"/>
    </source>
</evidence>
<feature type="binding site" evidence="6">
    <location>
        <position position="381"/>
    </location>
    <ligand>
        <name>Mg(2+)</name>
        <dbReference type="ChEBI" id="CHEBI:18420"/>
    </ligand>
</feature>
<keyword evidence="6" id="KW-0479">Metal-binding</keyword>
<evidence type="ECO:0000259" key="11">
    <source>
        <dbReference type="Pfam" id="PF17941"/>
    </source>
</evidence>
<feature type="active site" description="Phosphohistidine intermediate" evidence="6">
    <location>
        <position position="441"/>
    </location>
</feature>
<evidence type="ECO:0000259" key="10">
    <source>
        <dbReference type="Pfam" id="PF13090"/>
    </source>
</evidence>
<dbReference type="PIRSF" id="PIRSF015589">
    <property type="entry name" value="PP_kinase"/>
    <property type="match status" value="1"/>
</dbReference>
<dbReference type="NCBIfam" id="NF003921">
    <property type="entry name" value="PRK05443.2-2"/>
    <property type="match status" value="1"/>
</dbReference>
<dbReference type="InterPro" id="IPR036830">
    <property type="entry name" value="PP_kinase_middle_dom_sf"/>
</dbReference>
<dbReference type="SUPFAM" id="SSF56024">
    <property type="entry name" value="Phospholipase D/nuclease"/>
    <property type="match status" value="2"/>
</dbReference>
<dbReference type="Pfam" id="PF13090">
    <property type="entry name" value="PP_kinase_C"/>
    <property type="match status" value="1"/>
</dbReference>
<feature type="binding site" evidence="6">
    <location>
        <position position="55"/>
    </location>
    <ligand>
        <name>ATP</name>
        <dbReference type="ChEBI" id="CHEBI:30616"/>
    </ligand>
</feature>
<dbReference type="Pfam" id="PF17941">
    <property type="entry name" value="PP_kinase_C_1"/>
    <property type="match status" value="1"/>
</dbReference>
<feature type="domain" description="Polyphosphate kinase N-terminal" evidence="9">
    <location>
        <begin position="17"/>
        <end position="122"/>
    </location>
</feature>
<feature type="domain" description="Polyphosphate kinase middle" evidence="8">
    <location>
        <begin position="132"/>
        <end position="307"/>
    </location>
</feature>
<feature type="binding site" evidence="6">
    <location>
        <position position="598"/>
    </location>
    <ligand>
        <name>ATP</name>
        <dbReference type="ChEBI" id="CHEBI:30616"/>
    </ligand>
</feature>
<dbReference type="RefSeq" id="WP_015009349.1">
    <property type="nucleotide sequence ID" value="NC_018704.1"/>
</dbReference>
<comment type="PTM">
    <text evidence="6 7">An intermediate of this reaction is the autophosphorylated ppk in which a phosphate is covalently linked to a histidine residue through a N-P bond.</text>
</comment>
<dbReference type="InterPro" id="IPR025198">
    <property type="entry name" value="PPK_N_dom"/>
</dbReference>
<dbReference type="PATRIC" id="fig|698758.3.peg.614"/>
<dbReference type="Gene3D" id="1.20.58.310">
    <property type="entry name" value="Polyphosphate kinase N-terminal domain"/>
    <property type="match status" value="1"/>
</dbReference>
<comment type="catalytic activity">
    <reaction evidence="6 7">
        <text>[phosphate](n) + ATP = [phosphate](n+1) + ADP</text>
        <dbReference type="Rhea" id="RHEA:19573"/>
        <dbReference type="Rhea" id="RHEA-COMP:9859"/>
        <dbReference type="Rhea" id="RHEA-COMP:14280"/>
        <dbReference type="ChEBI" id="CHEBI:16838"/>
        <dbReference type="ChEBI" id="CHEBI:30616"/>
        <dbReference type="ChEBI" id="CHEBI:456216"/>
        <dbReference type="EC" id="2.7.4.1"/>
    </reaction>
</comment>
<dbReference type="Pfam" id="PF02503">
    <property type="entry name" value="PP_kinase"/>
    <property type="match status" value="1"/>
</dbReference>
<dbReference type="STRING" id="698758.AXY_06120"/>
<dbReference type="SUPFAM" id="SSF140356">
    <property type="entry name" value="PPK N-terminal domain-like"/>
    <property type="match status" value="1"/>
</dbReference>
<dbReference type="InterPro" id="IPR024953">
    <property type="entry name" value="PP_kinase_middle"/>
</dbReference>
<keyword evidence="3 6" id="KW-0547">Nucleotide-binding</keyword>
<evidence type="ECO:0000256" key="6">
    <source>
        <dbReference type="HAMAP-Rule" id="MF_00347"/>
    </source>
</evidence>
<evidence type="ECO:0000256" key="5">
    <source>
        <dbReference type="ARBA" id="ARBA00022840"/>
    </source>
</evidence>
<dbReference type="GO" id="GO:0009358">
    <property type="term" value="C:polyphosphate kinase complex"/>
    <property type="evidence" value="ECO:0007669"/>
    <property type="project" value="InterPro"/>
</dbReference>
<dbReference type="EMBL" id="AP012050">
    <property type="protein sequence ID" value="BAM46744.1"/>
    <property type="molecule type" value="Genomic_DNA"/>
</dbReference>
<evidence type="ECO:0000259" key="9">
    <source>
        <dbReference type="Pfam" id="PF13089"/>
    </source>
</evidence>
<dbReference type="HOGENOM" id="CLU_009678_5_0_9"/>
<organism evidence="12 13">
    <name type="scientific">Amphibacillus xylanus (strain ATCC 51415 / DSM 6626 / JCM 7361 / LMG 17667 / NBRC 15112 / Ep01)</name>
    <dbReference type="NCBI Taxonomy" id="698758"/>
    <lineage>
        <taxon>Bacteria</taxon>
        <taxon>Bacillati</taxon>
        <taxon>Bacillota</taxon>
        <taxon>Bacilli</taxon>
        <taxon>Bacillales</taxon>
        <taxon>Bacillaceae</taxon>
        <taxon>Amphibacillus</taxon>
    </lineage>
</organism>
<evidence type="ECO:0000313" key="12">
    <source>
        <dbReference type="EMBL" id="BAM46744.1"/>
    </source>
</evidence>
<dbReference type="Proteomes" id="UP000006294">
    <property type="component" value="Chromosome"/>
</dbReference>
<dbReference type="InterPro" id="IPR003414">
    <property type="entry name" value="PP_kinase"/>
</dbReference>
<comment type="function">
    <text evidence="6 7">Catalyzes the reversible transfer of the terminal phosphate of ATP to form a long-chain polyphosphate (polyP).</text>
</comment>
<keyword evidence="1 6" id="KW-0597">Phosphoprotein</keyword>
<dbReference type="KEGG" id="axl:AXY_06120"/>
<gene>
    <name evidence="6 12" type="primary">ppk</name>
    <name evidence="12" type="ordered locus">AXY_06120</name>
</gene>
<evidence type="ECO:0000313" key="13">
    <source>
        <dbReference type="Proteomes" id="UP000006294"/>
    </source>
</evidence>
<proteinExistence type="inferred from homology"/>
<dbReference type="NCBIfam" id="NF003917">
    <property type="entry name" value="PRK05443.1-1"/>
    <property type="match status" value="1"/>
</dbReference>
<evidence type="ECO:0000256" key="7">
    <source>
        <dbReference type="RuleBase" id="RU003800"/>
    </source>
</evidence>
<feature type="binding site" evidence="6">
    <location>
        <position position="411"/>
    </location>
    <ligand>
        <name>Mg(2+)</name>
        <dbReference type="ChEBI" id="CHEBI:18420"/>
    </ligand>
</feature>
<comment type="similarity">
    <text evidence="6 7">Belongs to the polyphosphate kinase 1 (PPK1) family.</text>
</comment>
<dbReference type="HAMAP" id="MF_00347">
    <property type="entry name" value="Polyphosphate_kinase"/>
    <property type="match status" value="1"/>
</dbReference>
<evidence type="ECO:0000256" key="2">
    <source>
        <dbReference type="ARBA" id="ARBA00022679"/>
    </source>
</evidence>
<feature type="binding site" evidence="6">
    <location>
        <position position="474"/>
    </location>
    <ligand>
        <name>ATP</name>
        <dbReference type="ChEBI" id="CHEBI:30616"/>
    </ligand>
</feature>
<dbReference type="PANTHER" id="PTHR30218">
    <property type="entry name" value="POLYPHOSPHATE KINASE"/>
    <property type="match status" value="1"/>
</dbReference>
<evidence type="ECO:0000256" key="3">
    <source>
        <dbReference type="ARBA" id="ARBA00022741"/>
    </source>
</evidence>
<dbReference type="GO" id="GO:0008976">
    <property type="term" value="F:polyphosphate kinase activity"/>
    <property type="evidence" value="ECO:0007669"/>
    <property type="project" value="UniProtKB-UniRule"/>
</dbReference>
<keyword evidence="13" id="KW-1185">Reference proteome</keyword>
<dbReference type="CDD" id="cd09165">
    <property type="entry name" value="PLDc_PaPPK1_C1_like"/>
    <property type="match status" value="1"/>
</dbReference>
<dbReference type="Pfam" id="PF13089">
    <property type="entry name" value="PP_kinase_N"/>
    <property type="match status" value="1"/>
</dbReference>
<accession>K0IWL6</accession>
<keyword evidence="2 6" id="KW-0808">Transferase</keyword>
<feature type="binding site" evidence="6">
    <location>
        <position position="570"/>
    </location>
    <ligand>
        <name>ATP</name>
        <dbReference type="ChEBI" id="CHEBI:30616"/>
    </ligand>
</feature>
<dbReference type="PANTHER" id="PTHR30218:SF0">
    <property type="entry name" value="POLYPHOSPHATE KINASE"/>
    <property type="match status" value="1"/>
</dbReference>
<dbReference type="EC" id="2.7.4.1" evidence="6 7"/>
<dbReference type="InterPro" id="IPR025200">
    <property type="entry name" value="PPK_C_dom2"/>
</dbReference>
<dbReference type="InterPro" id="IPR036832">
    <property type="entry name" value="PPK_N_dom_sf"/>
</dbReference>
<dbReference type="SUPFAM" id="SSF143724">
    <property type="entry name" value="PHP14-like"/>
    <property type="match status" value="1"/>
</dbReference>
<feature type="domain" description="Polyphosphate kinase C-terminal" evidence="10">
    <location>
        <begin position="509"/>
        <end position="676"/>
    </location>
</feature>
<dbReference type="GO" id="GO:0046872">
    <property type="term" value="F:metal ion binding"/>
    <property type="evidence" value="ECO:0007669"/>
    <property type="project" value="UniProtKB-KW"/>
</dbReference>
<evidence type="ECO:0000256" key="4">
    <source>
        <dbReference type="ARBA" id="ARBA00022777"/>
    </source>
</evidence>
<dbReference type="GO" id="GO:0005524">
    <property type="term" value="F:ATP binding"/>
    <property type="evidence" value="ECO:0007669"/>
    <property type="project" value="UniProtKB-KW"/>
</dbReference>
<comment type="cofactor">
    <cofactor evidence="6">
        <name>Mg(2+)</name>
        <dbReference type="ChEBI" id="CHEBI:18420"/>
    </cofactor>
</comment>
<dbReference type="NCBIfam" id="TIGR03705">
    <property type="entry name" value="poly_P_kin"/>
    <property type="match status" value="1"/>
</dbReference>
<dbReference type="eggNOG" id="COG0855">
    <property type="taxonomic scope" value="Bacteria"/>
</dbReference>
<dbReference type="NCBIfam" id="NF003920">
    <property type="entry name" value="PRK05443.2-1"/>
    <property type="match status" value="1"/>
</dbReference>
<dbReference type="AlphaFoldDB" id="K0IWL6"/>
<dbReference type="NCBIfam" id="NF003918">
    <property type="entry name" value="PRK05443.1-2"/>
    <property type="match status" value="1"/>
</dbReference>
<dbReference type="OrthoDB" id="9761456at2"/>
<keyword evidence="5 6" id="KW-0067">ATP-binding</keyword>
<keyword evidence="6" id="KW-0460">Magnesium</keyword>
<feature type="domain" description="Polyphosphate kinase C-terminal" evidence="11">
    <location>
        <begin position="337"/>
        <end position="501"/>
    </location>
</feature>
<dbReference type="Gene3D" id="3.30.1840.10">
    <property type="entry name" value="Polyphosphate kinase middle domain"/>
    <property type="match status" value="1"/>
</dbReference>
<evidence type="ECO:0000256" key="1">
    <source>
        <dbReference type="ARBA" id="ARBA00022553"/>
    </source>
</evidence>
<dbReference type="GO" id="GO:0006799">
    <property type="term" value="P:polyphosphate biosynthetic process"/>
    <property type="evidence" value="ECO:0007669"/>
    <property type="project" value="UniProtKB-UniRule"/>
</dbReference>